<dbReference type="EMBL" id="KI662931">
    <property type="protein sequence ID" value="ETN72804.1"/>
    <property type="molecule type" value="Genomic_DNA"/>
</dbReference>
<name>W2SSU5_NECAM</name>
<gene>
    <name evidence="1" type="ORF">NECAME_04411</name>
</gene>
<reference evidence="2" key="1">
    <citation type="journal article" date="2014" name="Nat. Genet.">
        <title>Genome of the human hookworm Necator americanus.</title>
        <authorList>
            <person name="Tang Y.T."/>
            <person name="Gao X."/>
            <person name="Rosa B.A."/>
            <person name="Abubucker S."/>
            <person name="Hallsworth-Pepin K."/>
            <person name="Martin J."/>
            <person name="Tyagi R."/>
            <person name="Heizer E."/>
            <person name="Zhang X."/>
            <person name="Bhonagiri-Palsikar V."/>
            <person name="Minx P."/>
            <person name="Warren W.C."/>
            <person name="Wang Q."/>
            <person name="Zhan B."/>
            <person name="Hotez P.J."/>
            <person name="Sternberg P.W."/>
            <person name="Dougall A."/>
            <person name="Gaze S.T."/>
            <person name="Mulvenna J."/>
            <person name="Sotillo J."/>
            <person name="Ranganathan S."/>
            <person name="Rabelo E.M."/>
            <person name="Wilson R.K."/>
            <person name="Felgner P.L."/>
            <person name="Bethony J."/>
            <person name="Hawdon J.M."/>
            <person name="Gasser R.B."/>
            <person name="Loukas A."/>
            <person name="Mitreva M."/>
        </authorList>
    </citation>
    <scope>NUCLEOTIDE SEQUENCE [LARGE SCALE GENOMIC DNA]</scope>
</reference>
<dbReference type="AlphaFoldDB" id="W2SSU5"/>
<accession>W2SSU5</accession>
<evidence type="ECO:0000313" key="2">
    <source>
        <dbReference type="Proteomes" id="UP000053676"/>
    </source>
</evidence>
<sequence length="76" mass="8514">MLKVSAKKYFTTSQLKNAGIAFLQKIEMLLSGSEGGVGAAVPCKLLFLRHVPVYIVYHHHHAVFLQRFSPFTVLPM</sequence>
<dbReference type="Proteomes" id="UP000053676">
    <property type="component" value="Unassembled WGS sequence"/>
</dbReference>
<organism evidence="1 2">
    <name type="scientific">Necator americanus</name>
    <name type="common">Human hookworm</name>
    <dbReference type="NCBI Taxonomy" id="51031"/>
    <lineage>
        <taxon>Eukaryota</taxon>
        <taxon>Metazoa</taxon>
        <taxon>Ecdysozoa</taxon>
        <taxon>Nematoda</taxon>
        <taxon>Chromadorea</taxon>
        <taxon>Rhabditida</taxon>
        <taxon>Rhabditina</taxon>
        <taxon>Rhabditomorpha</taxon>
        <taxon>Strongyloidea</taxon>
        <taxon>Ancylostomatidae</taxon>
        <taxon>Bunostominae</taxon>
        <taxon>Necator</taxon>
    </lineage>
</organism>
<proteinExistence type="predicted"/>
<dbReference type="KEGG" id="nai:NECAME_04411"/>
<protein>
    <submittedName>
        <fullName evidence="1">Uncharacterized protein</fullName>
    </submittedName>
</protein>
<evidence type="ECO:0000313" key="1">
    <source>
        <dbReference type="EMBL" id="ETN72804.1"/>
    </source>
</evidence>
<keyword evidence="2" id="KW-1185">Reference proteome</keyword>